<feature type="region of interest" description="Disordered" evidence="2">
    <location>
        <begin position="10"/>
        <end position="48"/>
    </location>
</feature>
<feature type="compositionally biased region" description="Acidic residues" evidence="2">
    <location>
        <begin position="785"/>
        <end position="818"/>
    </location>
</feature>
<feature type="region of interest" description="Disordered" evidence="2">
    <location>
        <begin position="475"/>
        <end position="528"/>
    </location>
</feature>
<feature type="compositionally biased region" description="Low complexity" evidence="2">
    <location>
        <begin position="10"/>
        <end position="36"/>
    </location>
</feature>
<feature type="region of interest" description="Disordered" evidence="2">
    <location>
        <begin position="103"/>
        <end position="226"/>
    </location>
</feature>
<dbReference type="Gene3D" id="1.25.40.180">
    <property type="match status" value="1"/>
</dbReference>
<sequence length="959" mass="106013">MCALYSSCISSSSNSSSHKAFAAATFKSSPSTSPSSQPANTLSPSACSAKAKKMKTKAPVLVMQQQPQQPSLLHTQPCQQRLSHQTAARQQQPVRIAHLRRNSGNAGQKHQHFHQQQQRSIHHSFDNLPCPLQYPQQSYRQTHSHPSNFHSSKGLQRPVEDASIQSTTSPLTPVASETEDTPAPTSASAPTSAPAQDAALSACSTPTAHPASSKQSGPFLNSPSGVLSSASAVTQTVTAARVSEAQNSDPEPLLGDVEQYLHKQQLFLQANRRHQDKGPSKRLHLAAGASLGLCPPALDSDMSSTSSLREGSEFETDDDKGILGGSSDSNDTDSLLGDAVEMDRRSRRKRSMQRLVAKNKMLKSSLLQAKADLAAERHSRAMIDQIYLKIKKELNSKLEAEEIKVAHLRADLEQMTQEMKELKEKSTPSTSYRIGYDSSPYSLSSGLGGLMLHHSNLIDSQDDSDEFIMTSKRNSATTTTYRAELSTESSLTSPPESPDEEEEEILPPIGWRANENKETTDSAEDDVASSVYESKKVAFLSTSANTLTKAPSPRPAVNADLNEDSDADNDEDEAPCTMMEMLIKKQRSQSPEDDAQDPPADANETFDSMAHKFLHQALHAKFTPARTILQLDDLLLKYDAVLDNLVLVLAQEFMKWWEHERSEAGGPAIGGWGTGTVLIPETGERVSAKIAVESKFKSIYVPLLLNYVASHQEQMLLLEKLEQNAMTNARLMRNHVVQLMALYKFDVLEADAILEWWKLLKEPEGVFGHGDGLRSMSSKFVAWLEDEEDDSDEDEDDDSDDDEDEQEDESDCEDEVDRSEEIGVDGLGKILGLELLTPSRPGDVLKSLDEVLAKNEAEQEELMVIGSDDENAMDDQVSTTSSLERIEECERKRRISFCTNNVYINQDGRVRVDTAATVDRQKKVWDQCPPMREESEEEEDQQDDQEENEDNDPADDIKH</sequence>
<dbReference type="GO" id="GO:0003743">
    <property type="term" value="F:translation initiation factor activity"/>
    <property type="evidence" value="ECO:0007669"/>
    <property type="project" value="TreeGrafter"/>
</dbReference>
<dbReference type="GO" id="GO:0005085">
    <property type="term" value="F:guanyl-nucleotide exchange factor activity"/>
    <property type="evidence" value="ECO:0007669"/>
    <property type="project" value="TreeGrafter"/>
</dbReference>
<feature type="region of interest" description="Disordered" evidence="2">
    <location>
        <begin position="920"/>
        <end position="959"/>
    </location>
</feature>
<dbReference type="InterPro" id="IPR051956">
    <property type="entry name" value="eIF2B_epsilon"/>
</dbReference>
<evidence type="ECO:0000256" key="2">
    <source>
        <dbReference type="SAM" id="MobiDB-lite"/>
    </source>
</evidence>
<dbReference type="PANTHER" id="PTHR45887:SF1">
    <property type="entry name" value="TRANSLATION INITIATION FACTOR EIF-2B SUBUNIT EPSILON"/>
    <property type="match status" value="1"/>
</dbReference>
<comment type="caution">
    <text evidence="4">The sequence shown here is derived from an EMBL/GenBank/DDBJ whole genome shotgun (WGS) entry which is preliminary data.</text>
</comment>
<feature type="compositionally biased region" description="Low complexity" evidence="2">
    <location>
        <begin position="181"/>
        <end position="195"/>
    </location>
</feature>
<feature type="compositionally biased region" description="Polar residues" evidence="2">
    <location>
        <begin position="37"/>
        <end position="46"/>
    </location>
</feature>
<accession>A0A9P8A2V0</accession>
<dbReference type="SMART" id="SM00515">
    <property type="entry name" value="eIF5C"/>
    <property type="match status" value="1"/>
</dbReference>
<dbReference type="GO" id="GO:0031369">
    <property type="term" value="F:translation initiation factor binding"/>
    <property type="evidence" value="ECO:0007669"/>
    <property type="project" value="TreeGrafter"/>
</dbReference>
<keyword evidence="1" id="KW-0175">Coiled coil</keyword>
<dbReference type="Pfam" id="PF02020">
    <property type="entry name" value="W2"/>
    <property type="match status" value="1"/>
</dbReference>
<dbReference type="Proteomes" id="UP000717515">
    <property type="component" value="Unassembled WGS sequence"/>
</dbReference>
<feature type="domain" description="W2" evidence="3">
    <location>
        <begin position="600"/>
        <end position="794"/>
    </location>
</feature>
<evidence type="ECO:0000259" key="3">
    <source>
        <dbReference type="PROSITE" id="PS51363"/>
    </source>
</evidence>
<name>A0A9P8A2V0_MORAP</name>
<evidence type="ECO:0000313" key="4">
    <source>
        <dbReference type="EMBL" id="KAG9321810.1"/>
    </source>
</evidence>
<dbReference type="EMBL" id="JAIFTL010000182">
    <property type="protein sequence ID" value="KAG9321810.1"/>
    <property type="molecule type" value="Genomic_DNA"/>
</dbReference>
<dbReference type="InterPro" id="IPR016024">
    <property type="entry name" value="ARM-type_fold"/>
</dbReference>
<dbReference type="SUPFAM" id="SSF48371">
    <property type="entry name" value="ARM repeat"/>
    <property type="match status" value="1"/>
</dbReference>
<feature type="compositionally biased region" description="Acidic residues" evidence="2">
    <location>
        <begin position="561"/>
        <end position="572"/>
    </location>
</feature>
<feature type="coiled-coil region" evidence="1">
    <location>
        <begin position="391"/>
        <end position="425"/>
    </location>
</feature>
<feature type="region of interest" description="Disordered" evidence="2">
    <location>
        <begin position="297"/>
        <end position="352"/>
    </location>
</feature>
<reference evidence="4" key="1">
    <citation type="submission" date="2021-07" db="EMBL/GenBank/DDBJ databases">
        <title>Draft genome of Mortierella alpina, strain LL118, isolated from an aspen leaf litter sample.</title>
        <authorList>
            <person name="Yang S."/>
            <person name="Vinatzer B.A."/>
        </authorList>
    </citation>
    <scope>NUCLEOTIDE SEQUENCE</scope>
    <source>
        <strain evidence="4">LL118</strain>
    </source>
</reference>
<feature type="compositionally biased region" description="Polar residues" evidence="2">
    <location>
        <begin position="134"/>
        <end position="154"/>
    </location>
</feature>
<organism evidence="4 5">
    <name type="scientific">Mortierella alpina</name>
    <name type="common">Oleaginous fungus</name>
    <name type="synonym">Mortierella renispora</name>
    <dbReference type="NCBI Taxonomy" id="64518"/>
    <lineage>
        <taxon>Eukaryota</taxon>
        <taxon>Fungi</taxon>
        <taxon>Fungi incertae sedis</taxon>
        <taxon>Mucoromycota</taxon>
        <taxon>Mortierellomycotina</taxon>
        <taxon>Mortierellomycetes</taxon>
        <taxon>Mortierellales</taxon>
        <taxon>Mortierellaceae</taxon>
        <taxon>Mortierella</taxon>
    </lineage>
</organism>
<dbReference type="PANTHER" id="PTHR45887">
    <property type="entry name" value="TRANSLATION INITIATION FACTOR EIF-2B SUBUNIT EPSILON"/>
    <property type="match status" value="1"/>
</dbReference>
<protein>
    <recommendedName>
        <fullName evidence="3">W2 domain-containing protein</fullName>
    </recommendedName>
</protein>
<dbReference type="AlphaFoldDB" id="A0A9P8A2V0"/>
<dbReference type="GO" id="GO:0005851">
    <property type="term" value="C:eukaryotic translation initiation factor 2B complex"/>
    <property type="evidence" value="ECO:0007669"/>
    <property type="project" value="TreeGrafter"/>
</dbReference>
<evidence type="ECO:0000256" key="1">
    <source>
        <dbReference type="SAM" id="Coils"/>
    </source>
</evidence>
<feature type="compositionally biased region" description="Polar residues" evidence="2">
    <location>
        <begin position="202"/>
        <end position="225"/>
    </location>
</feature>
<feature type="compositionally biased region" description="Low complexity" evidence="2">
    <location>
        <begin position="484"/>
        <end position="494"/>
    </location>
</feature>
<dbReference type="PROSITE" id="PS51363">
    <property type="entry name" value="W2"/>
    <property type="match status" value="1"/>
</dbReference>
<proteinExistence type="predicted"/>
<feature type="region of interest" description="Disordered" evidence="2">
    <location>
        <begin position="785"/>
        <end position="819"/>
    </location>
</feature>
<gene>
    <name evidence="4" type="ORF">KVV02_006556</name>
</gene>
<dbReference type="InterPro" id="IPR003307">
    <property type="entry name" value="W2_domain"/>
</dbReference>
<evidence type="ECO:0000313" key="5">
    <source>
        <dbReference type="Proteomes" id="UP000717515"/>
    </source>
</evidence>
<feature type="compositionally biased region" description="Acidic residues" evidence="2">
    <location>
        <begin position="934"/>
        <end position="959"/>
    </location>
</feature>
<feature type="region of interest" description="Disordered" evidence="2">
    <location>
        <begin position="545"/>
        <end position="572"/>
    </location>
</feature>